<dbReference type="GO" id="GO:0003723">
    <property type="term" value="F:RNA binding"/>
    <property type="evidence" value="ECO:0007669"/>
    <property type="project" value="InterPro"/>
</dbReference>
<dbReference type="EMBL" id="JATAAI010000006">
    <property type="protein sequence ID" value="KAK1745169.1"/>
    <property type="molecule type" value="Genomic_DNA"/>
</dbReference>
<dbReference type="InterPro" id="IPR041679">
    <property type="entry name" value="DNA2/NAM7-like_C"/>
</dbReference>
<feature type="region of interest" description="Disordered" evidence="11">
    <location>
        <begin position="715"/>
        <end position="779"/>
    </location>
</feature>
<sequence length="1011" mass="110973">MTSAEVALQEFVATQKRLLELELRAEEDASTAITTSTTSGRDSEANRGFFLRNVDVVDTSIGLYGRTVVTFGNASTEPSSNDSEGKNASSKLLPSHRLTVGDEVAVLAKNGKGSQFQSSKKSKSIGGVICARMKLVYLSKHQRTGGGAKDKKKEVLDNDNIDDDGEMLGGPPPYSIVPKSSAEVHKKMVVSLDNLEKQGVNHSVAREIITAAFEPNNPNYKVDLPSSRVEALEKEYNLDSTNLDYSQKEAIIFALSSNCPISLIHGPPGTGKTTTVANLIRCAVRCLGWKVLVTAPSNVAVDNVLERIMQIEENENKRGNKRRANKSSKTKIKAVRLGHPARIQQGIQKYSLESLVQASDGTEIVRDCRNEMNDHLRTLSNPKSRSSEKRIAYREMKSLRKEIRSREEKVVGQVLRDSNVVLATNVGAASSVLNRMVDSRGDPILLICTVNEVKNGLGQTLFERLMTSYEKESSGCSKMLEVQYRMHQDIANWASKAMYHGKLLSHESVKERKLIDLPQVTANTNGAGTSNEGIEHTTLMLIDTTGCDMHETLNEAGSRYNEGEAGIVISHVNSLISLGLRAQDIAVITPYNGQVELLRKQLLPIIPKLEIRSVDGFQGGEREAVVLSLVRSSDRGGRDGIGFLRDARRLNVAVTRAKRHCAVICDVETVSQDKFIKGLMDWMEQNGQYLSAAEFETAEVDIDLANKIQTVPSQKKAFNKPAPTVKSKSPVAVVKGQPKSDNRTTSQKEIKSSPSEPKPKSQQTPESTNLPSSQRDLNDNSTAKRITLMERINHFSETKTKGDELALGKDLSDYDSVVAKELASKLGLGCCDQMGKPKLQAIDQQPEPDTIAAASTSAFAHLDLNDDDSSSDDDDNDNNRKPKDEPNNLLKQLALEREQRRKEQEQASQAKPTTSSSKNSKKKKKKGGQKVGGKQPQTKVDDVDDGLDDMAFLNAQIDQVQSSHGRKVEGTGNYRSIPKSQQGKKKNTAASSQLKAKLNSKSQDRKVKKKK</sequence>
<comment type="caution">
    <text evidence="15">The sequence shown here is derived from an EMBL/GenBank/DDBJ whole genome shotgun (WGS) entry which is preliminary data.</text>
</comment>
<feature type="region of interest" description="Disordered" evidence="11">
    <location>
        <begin position="839"/>
        <end position="1011"/>
    </location>
</feature>
<dbReference type="AlphaFoldDB" id="A0AAD9DGG5"/>
<dbReference type="EC" id="3.6.4.12" evidence="4"/>
<dbReference type="SUPFAM" id="SSF52540">
    <property type="entry name" value="P-loop containing nucleoside triphosphate hydrolases"/>
    <property type="match status" value="1"/>
</dbReference>
<keyword evidence="5" id="KW-0963">Cytoplasm</keyword>
<keyword evidence="6" id="KW-0547">Nucleotide-binding</keyword>
<proteinExistence type="inferred from homology"/>
<dbReference type="InterPro" id="IPR041677">
    <property type="entry name" value="DNA2/NAM7_AAA_11"/>
</dbReference>
<evidence type="ECO:0000256" key="10">
    <source>
        <dbReference type="ARBA" id="ARBA00023242"/>
    </source>
</evidence>
<keyword evidence="9" id="KW-0067">ATP-binding</keyword>
<evidence type="ECO:0000256" key="7">
    <source>
        <dbReference type="ARBA" id="ARBA00022801"/>
    </source>
</evidence>
<dbReference type="GO" id="GO:0005634">
    <property type="term" value="C:nucleus"/>
    <property type="evidence" value="ECO:0007669"/>
    <property type="project" value="UniProtKB-SubCell"/>
</dbReference>
<evidence type="ECO:0000256" key="1">
    <source>
        <dbReference type="ARBA" id="ARBA00004123"/>
    </source>
</evidence>
<reference evidence="15" key="1">
    <citation type="submission" date="2023-06" db="EMBL/GenBank/DDBJ databases">
        <title>Survivors Of The Sea: Transcriptome response of Skeletonema marinoi to long-term dormancy.</title>
        <authorList>
            <person name="Pinder M.I.M."/>
            <person name="Kourtchenko O."/>
            <person name="Robertson E.K."/>
            <person name="Larsson T."/>
            <person name="Maumus F."/>
            <person name="Osuna-Cruz C.M."/>
            <person name="Vancaester E."/>
            <person name="Stenow R."/>
            <person name="Vandepoele K."/>
            <person name="Ploug H."/>
            <person name="Bruchert V."/>
            <person name="Godhe A."/>
            <person name="Topel M."/>
        </authorList>
    </citation>
    <scope>NUCLEOTIDE SEQUENCE</scope>
    <source>
        <strain evidence="15">R05AC</strain>
    </source>
</reference>
<keyword evidence="16" id="KW-1185">Reference proteome</keyword>
<dbReference type="GO" id="GO:0005524">
    <property type="term" value="F:ATP binding"/>
    <property type="evidence" value="ECO:0007669"/>
    <property type="project" value="UniProtKB-KW"/>
</dbReference>
<name>A0AAD9DGG5_9STRA</name>
<dbReference type="InterPro" id="IPR027417">
    <property type="entry name" value="P-loop_NTPase"/>
</dbReference>
<evidence type="ECO:0000256" key="11">
    <source>
        <dbReference type="SAM" id="MobiDB-lite"/>
    </source>
</evidence>
<dbReference type="PANTHER" id="PTHR43788:SF8">
    <property type="entry name" value="DNA-BINDING PROTEIN SMUBP-2"/>
    <property type="match status" value="1"/>
</dbReference>
<gene>
    <name evidence="15" type="ORF">QTG54_004460</name>
</gene>
<evidence type="ECO:0000256" key="2">
    <source>
        <dbReference type="ARBA" id="ARBA00004496"/>
    </source>
</evidence>
<feature type="compositionally biased region" description="Basic and acidic residues" evidence="11">
    <location>
        <begin position="738"/>
        <end position="751"/>
    </location>
</feature>
<feature type="compositionally biased region" description="Low complexity" evidence="11">
    <location>
        <begin position="906"/>
        <end position="918"/>
    </location>
</feature>
<evidence type="ECO:0000313" key="15">
    <source>
        <dbReference type="EMBL" id="KAK1745169.1"/>
    </source>
</evidence>
<evidence type="ECO:0000313" key="16">
    <source>
        <dbReference type="Proteomes" id="UP001224775"/>
    </source>
</evidence>
<dbReference type="InterPro" id="IPR048761">
    <property type="entry name" value="SMUBP-2_HCS1_1B"/>
</dbReference>
<feature type="compositionally biased region" description="Acidic residues" evidence="11">
    <location>
        <begin position="865"/>
        <end position="876"/>
    </location>
</feature>
<dbReference type="Proteomes" id="UP001224775">
    <property type="component" value="Unassembled WGS sequence"/>
</dbReference>
<dbReference type="PANTHER" id="PTHR43788">
    <property type="entry name" value="DNA2/NAM7 HELICASE FAMILY MEMBER"/>
    <property type="match status" value="1"/>
</dbReference>
<accession>A0AAD9DGG5</accession>
<dbReference type="Gene3D" id="2.40.30.270">
    <property type="match status" value="1"/>
</dbReference>
<feature type="domain" description="Helicase SMUBP-2/HCS1 1B" evidence="14">
    <location>
        <begin position="15"/>
        <end position="116"/>
    </location>
</feature>
<feature type="domain" description="DNA2/NAM7 helicase helicase" evidence="12">
    <location>
        <begin position="243"/>
        <end position="436"/>
    </location>
</feature>
<evidence type="ECO:0000256" key="3">
    <source>
        <dbReference type="ARBA" id="ARBA00007913"/>
    </source>
</evidence>
<protein>
    <recommendedName>
        <fullName evidence="4">DNA helicase</fullName>
        <ecNumber evidence="4">3.6.4.12</ecNumber>
    </recommendedName>
</protein>
<dbReference type="Pfam" id="PF13086">
    <property type="entry name" value="AAA_11"/>
    <property type="match status" value="1"/>
</dbReference>
<keyword evidence="10" id="KW-0539">Nucleus</keyword>
<dbReference type="GO" id="GO:0043139">
    <property type="term" value="F:5'-3' DNA helicase activity"/>
    <property type="evidence" value="ECO:0007669"/>
    <property type="project" value="TreeGrafter"/>
</dbReference>
<dbReference type="GO" id="GO:0016787">
    <property type="term" value="F:hydrolase activity"/>
    <property type="evidence" value="ECO:0007669"/>
    <property type="project" value="UniProtKB-KW"/>
</dbReference>
<keyword evidence="8 15" id="KW-0347">Helicase</keyword>
<dbReference type="CDD" id="cd18808">
    <property type="entry name" value="SF1_C_Upf1"/>
    <property type="match status" value="1"/>
</dbReference>
<dbReference type="Pfam" id="PF21138">
    <property type="entry name" value="SMUBP-2_HCS1_1B"/>
    <property type="match status" value="1"/>
</dbReference>
<dbReference type="GO" id="GO:0005737">
    <property type="term" value="C:cytoplasm"/>
    <property type="evidence" value="ECO:0007669"/>
    <property type="project" value="UniProtKB-SubCell"/>
</dbReference>
<evidence type="ECO:0000256" key="6">
    <source>
        <dbReference type="ARBA" id="ARBA00022741"/>
    </source>
</evidence>
<feature type="compositionally biased region" description="Basic and acidic residues" evidence="11">
    <location>
        <begin position="894"/>
        <end position="905"/>
    </location>
</feature>
<evidence type="ECO:0000259" key="14">
    <source>
        <dbReference type="Pfam" id="PF21138"/>
    </source>
</evidence>
<organism evidence="15 16">
    <name type="scientific">Skeletonema marinoi</name>
    <dbReference type="NCBI Taxonomy" id="267567"/>
    <lineage>
        <taxon>Eukaryota</taxon>
        <taxon>Sar</taxon>
        <taxon>Stramenopiles</taxon>
        <taxon>Ochrophyta</taxon>
        <taxon>Bacillariophyta</taxon>
        <taxon>Coscinodiscophyceae</taxon>
        <taxon>Thalassiosirophycidae</taxon>
        <taxon>Thalassiosirales</taxon>
        <taxon>Skeletonemataceae</taxon>
        <taxon>Skeletonema</taxon>
        <taxon>Skeletonema marinoi-dohrnii complex</taxon>
    </lineage>
</organism>
<comment type="subcellular location">
    <subcellularLocation>
        <location evidence="2">Cytoplasm</location>
    </subcellularLocation>
    <subcellularLocation>
        <location evidence="1">Nucleus</location>
    </subcellularLocation>
</comment>
<feature type="compositionally biased region" description="Polar residues" evidence="11">
    <location>
        <begin position="764"/>
        <end position="779"/>
    </location>
</feature>
<evidence type="ECO:0000256" key="4">
    <source>
        <dbReference type="ARBA" id="ARBA00012551"/>
    </source>
</evidence>
<dbReference type="InterPro" id="IPR050534">
    <property type="entry name" value="Coronavir_polyprotein_1ab"/>
</dbReference>
<evidence type="ECO:0000256" key="8">
    <source>
        <dbReference type="ARBA" id="ARBA00022806"/>
    </source>
</evidence>
<evidence type="ECO:0000256" key="5">
    <source>
        <dbReference type="ARBA" id="ARBA00022490"/>
    </source>
</evidence>
<comment type="similarity">
    <text evidence="3">Belongs to the DNA2/NAM7 helicase family.</text>
</comment>
<evidence type="ECO:0000259" key="13">
    <source>
        <dbReference type="Pfam" id="PF13087"/>
    </source>
</evidence>
<feature type="compositionally biased region" description="Low complexity" evidence="11">
    <location>
        <begin position="752"/>
        <end position="763"/>
    </location>
</feature>
<dbReference type="Gene3D" id="3.40.50.300">
    <property type="entry name" value="P-loop containing nucleotide triphosphate hydrolases"/>
    <property type="match status" value="2"/>
</dbReference>
<evidence type="ECO:0000259" key="12">
    <source>
        <dbReference type="Pfam" id="PF13086"/>
    </source>
</evidence>
<dbReference type="InterPro" id="IPR047187">
    <property type="entry name" value="SF1_C_Upf1"/>
</dbReference>
<dbReference type="Pfam" id="PF13087">
    <property type="entry name" value="AAA_12"/>
    <property type="match status" value="1"/>
</dbReference>
<evidence type="ECO:0000256" key="9">
    <source>
        <dbReference type="ARBA" id="ARBA00022840"/>
    </source>
</evidence>
<feature type="compositionally biased region" description="Basic residues" evidence="11">
    <location>
        <begin position="919"/>
        <end position="928"/>
    </location>
</feature>
<keyword evidence="7 15" id="KW-0378">Hydrolase</keyword>
<feature type="region of interest" description="Disordered" evidence="11">
    <location>
        <begin position="72"/>
        <end position="91"/>
    </location>
</feature>
<feature type="compositionally biased region" description="Basic and acidic residues" evidence="11">
    <location>
        <begin position="877"/>
        <end position="886"/>
    </location>
</feature>
<feature type="domain" description="DNA2/NAM7 helicase-like C-terminal" evidence="13">
    <location>
        <begin position="458"/>
        <end position="667"/>
    </location>
</feature>